<evidence type="ECO:0000256" key="4">
    <source>
        <dbReference type="ARBA" id="ARBA00022540"/>
    </source>
</evidence>
<sequence>MADSALMGQENDDAREAVRQQRTLKRKKDGLRKLEKRMKSKKADSAEYNSLVEESRALAAEIAAMESVLGADADEAKDASSLPQTAPAATGDTRVEKPPAKGAPCPMNAARSTTATPHAHSKVRRGDGGRTPERSKPVDAAAKSVPARKTAETAAAAAEALQRQPEASSSAAGRFPDAVDVVEPAQSLTEGVHSEASGSLFPDLRCQPPCNCELVHYQVAELALLMESMVIVGGSARTLAMIQAFKAVLSTTTVLSVPSLRDVNSKAFEELINENFNFLRRGREPSTGMTYVKEVLVRRVAALLSSGGNFCVCDDGSFSPFDLERQGPLELSGSSHALNTEVKNSLLAGDPREMALRVLAGIETELRLSIKSIVEDRSKPLISSNDTILVFGRSSIVELILLAAANNPRLGVKPKVIVVDAAPLYEGRALAKRLTSSGLSVTYGLITSCCTLMPRCTRTFIGAAAVLQNGDVFSRCGTAVVVASAKQYRKPVLCFSESFKFVSEVWLGNLGQNTQLKFLQPLPGDHRIRSPGGVGPPRHQGRDINEQPLTRGVDGLALHSTANSASGYLYDLTPAAFIDMIICEMGCLDTSAIVAALRDREDRDAGLMSVA</sequence>
<evidence type="ECO:0000256" key="1">
    <source>
        <dbReference type="ARBA" id="ARBA00004514"/>
    </source>
</evidence>
<feature type="region of interest" description="Disordered" evidence="10">
    <location>
        <begin position="74"/>
        <end position="175"/>
    </location>
</feature>
<keyword evidence="3" id="KW-0963">Cytoplasm</keyword>
<dbReference type="AlphaFoldDB" id="A0A3R7LQG9"/>
<protein>
    <recommendedName>
        <fullName evidence="6">Translation initiation factor eIF2B subunit delta</fullName>
    </recommendedName>
    <alternativeName>
        <fullName evidence="7">eIF2B GDP-GTP exchange factor subunit delta</fullName>
    </alternativeName>
</protein>
<evidence type="ECO:0000256" key="8">
    <source>
        <dbReference type="ARBA" id="ARBA00046432"/>
    </source>
</evidence>
<dbReference type="RefSeq" id="XP_029224449.1">
    <property type="nucleotide sequence ID" value="XM_029375499.1"/>
</dbReference>
<dbReference type="GeneID" id="40322267"/>
<dbReference type="EMBL" id="MKKU01000825">
    <property type="protein sequence ID" value="RNF01429.1"/>
    <property type="molecule type" value="Genomic_DNA"/>
</dbReference>
<feature type="compositionally biased region" description="Basic residues" evidence="10">
    <location>
        <begin position="22"/>
        <end position="40"/>
    </location>
</feature>
<evidence type="ECO:0000313" key="12">
    <source>
        <dbReference type="Proteomes" id="UP000284403"/>
    </source>
</evidence>
<dbReference type="PANTHER" id="PTHR10233:SF14">
    <property type="entry name" value="TRANSLATION INITIATION FACTOR EIF-2B SUBUNIT DELTA"/>
    <property type="match status" value="1"/>
</dbReference>
<dbReference type="Proteomes" id="UP000284403">
    <property type="component" value="Unassembled WGS sequence"/>
</dbReference>
<proteinExistence type="inferred from homology"/>
<gene>
    <name evidence="11" type="ORF">Tco025E_08656</name>
</gene>
<feature type="compositionally biased region" description="Basic and acidic residues" evidence="10">
    <location>
        <begin position="124"/>
        <end position="137"/>
    </location>
</feature>
<evidence type="ECO:0000256" key="6">
    <source>
        <dbReference type="ARBA" id="ARBA00044147"/>
    </source>
</evidence>
<dbReference type="OrthoDB" id="10254737at2759"/>
<evidence type="ECO:0000256" key="2">
    <source>
        <dbReference type="ARBA" id="ARBA00007251"/>
    </source>
</evidence>
<evidence type="ECO:0000313" key="11">
    <source>
        <dbReference type="EMBL" id="RNF01429.1"/>
    </source>
</evidence>
<comment type="caution">
    <text evidence="11">The sequence shown here is derived from an EMBL/GenBank/DDBJ whole genome shotgun (WGS) entry which is preliminary data.</text>
</comment>
<comment type="similarity">
    <text evidence="2 9">Belongs to the eIF-2B alpha/beta/delta subunits family.</text>
</comment>
<comment type="subcellular location">
    <subcellularLocation>
        <location evidence="1">Cytoplasm</location>
        <location evidence="1">Cytosol</location>
    </subcellularLocation>
</comment>
<dbReference type="PANTHER" id="PTHR10233">
    <property type="entry name" value="TRANSLATION INITIATION FACTOR EIF-2B"/>
    <property type="match status" value="1"/>
</dbReference>
<reference evidence="11 12" key="1">
    <citation type="journal article" date="2018" name="BMC Genomics">
        <title>Genomic comparison of Trypanosoma conorhini and Trypanosoma rangeli to Trypanosoma cruzi strains of high and low virulence.</title>
        <authorList>
            <person name="Bradwell K.R."/>
            <person name="Koparde V.N."/>
            <person name="Matveyev A.V."/>
            <person name="Serrano M.G."/>
            <person name="Alves J.M."/>
            <person name="Parikh H."/>
            <person name="Huang B."/>
            <person name="Lee V."/>
            <person name="Espinosa-Alvarez O."/>
            <person name="Ortiz P.A."/>
            <person name="Costa-Martins A.G."/>
            <person name="Teixeira M.M."/>
            <person name="Buck G.A."/>
        </authorList>
    </citation>
    <scope>NUCLEOTIDE SEQUENCE [LARGE SCALE GENOMIC DNA]</scope>
    <source>
        <strain evidence="11 12">025E</strain>
    </source>
</reference>
<evidence type="ECO:0000256" key="5">
    <source>
        <dbReference type="ARBA" id="ARBA00022917"/>
    </source>
</evidence>
<evidence type="ECO:0000256" key="7">
    <source>
        <dbReference type="ARBA" id="ARBA00044356"/>
    </source>
</evidence>
<accession>A0A3R7LQG9</accession>
<keyword evidence="12" id="KW-1185">Reference proteome</keyword>
<organism evidence="11 12">
    <name type="scientific">Trypanosoma conorhini</name>
    <dbReference type="NCBI Taxonomy" id="83891"/>
    <lineage>
        <taxon>Eukaryota</taxon>
        <taxon>Discoba</taxon>
        <taxon>Euglenozoa</taxon>
        <taxon>Kinetoplastea</taxon>
        <taxon>Metakinetoplastina</taxon>
        <taxon>Trypanosomatida</taxon>
        <taxon>Trypanosomatidae</taxon>
        <taxon>Trypanosoma</taxon>
    </lineage>
</organism>
<feature type="region of interest" description="Disordered" evidence="10">
    <location>
        <begin position="1"/>
        <end position="49"/>
    </location>
</feature>
<keyword evidence="4 11" id="KW-0396">Initiation factor</keyword>
<dbReference type="Pfam" id="PF01008">
    <property type="entry name" value="IF-2B"/>
    <property type="match status" value="1"/>
</dbReference>
<dbReference type="GO" id="GO:0003743">
    <property type="term" value="F:translation initiation factor activity"/>
    <property type="evidence" value="ECO:0007669"/>
    <property type="project" value="UniProtKB-KW"/>
</dbReference>
<feature type="region of interest" description="Disordered" evidence="10">
    <location>
        <begin position="527"/>
        <end position="546"/>
    </location>
</feature>
<dbReference type="InterPro" id="IPR042529">
    <property type="entry name" value="IF_2B-like_C"/>
</dbReference>
<dbReference type="GO" id="GO:0005829">
    <property type="term" value="C:cytosol"/>
    <property type="evidence" value="ECO:0007669"/>
    <property type="project" value="UniProtKB-SubCell"/>
</dbReference>
<keyword evidence="5" id="KW-0648">Protein biosynthesis</keyword>
<comment type="subunit">
    <text evidence="8">Component of the translation initiation factor 2B (eIF2B) complex which is a heterodecamer of two sets of five different subunits: alpha, beta, gamma, delta and epsilon. Subunits alpha, beta and delta comprise a regulatory subcomplex and subunits epsilon and gamma comprise a catalytic subcomplex. Within the complex, the hexameric regulatory complex resides at the center, with the two heterodimeric catalytic subcomplexes bound on opposite sides.</text>
</comment>
<dbReference type="SUPFAM" id="SSF100950">
    <property type="entry name" value="NagB/RpiA/CoA transferase-like"/>
    <property type="match status" value="1"/>
</dbReference>
<evidence type="ECO:0000256" key="3">
    <source>
        <dbReference type="ARBA" id="ARBA00022490"/>
    </source>
</evidence>
<name>A0A3R7LQG9_9TRYP</name>
<dbReference type="Gene3D" id="3.40.50.10470">
    <property type="entry name" value="Translation initiation factor eif-2b, domain 2"/>
    <property type="match status" value="1"/>
</dbReference>
<evidence type="ECO:0000256" key="10">
    <source>
        <dbReference type="SAM" id="MobiDB-lite"/>
    </source>
</evidence>
<dbReference type="InterPro" id="IPR037171">
    <property type="entry name" value="NagB/RpiA_transferase-like"/>
</dbReference>
<evidence type="ECO:0000256" key="9">
    <source>
        <dbReference type="RuleBase" id="RU003814"/>
    </source>
</evidence>
<dbReference type="InterPro" id="IPR000649">
    <property type="entry name" value="IF-2B-related"/>
</dbReference>